<accession>A0A841ZUD0</accession>
<comment type="caution">
    <text evidence="2">The sequence shown here is derived from an EMBL/GenBank/DDBJ whole genome shotgun (WGS) entry which is preliminary data.</text>
</comment>
<organism evidence="2 3">
    <name type="scientific">Listeria booriae</name>
    <dbReference type="NCBI Taxonomy" id="1552123"/>
    <lineage>
        <taxon>Bacteria</taxon>
        <taxon>Bacillati</taxon>
        <taxon>Bacillota</taxon>
        <taxon>Bacilli</taxon>
        <taxon>Bacillales</taxon>
        <taxon>Listeriaceae</taxon>
        <taxon>Listeria</taxon>
    </lineage>
</organism>
<reference evidence="2 3" key="1">
    <citation type="submission" date="2020-03" db="EMBL/GenBank/DDBJ databases">
        <title>Soil Listeria distribution.</title>
        <authorList>
            <person name="Liao J."/>
            <person name="Wiedmann M."/>
        </authorList>
    </citation>
    <scope>NUCLEOTIDE SEQUENCE [LARGE SCALE GENOMIC DNA]</scope>
    <source>
        <strain evidence="2 3">FSL L7-1427</strain>
    </source>
</reference>
<protein>
    <submittedName>
        <fullName evidence="2">SH3 domain-containing protein</fullName>
    </submittedName>
</protein>
<evidence type="ECO:0000313" key="2">
    <source>
        <dbReference type="EMBL" id="MBC1564144.1"/>
    </source>
</evidence>
<dbReference type="RefSeq" id="WP_185416279.1">
    <property type="nucleotide sequence ID" value="NZ_JAARRU010000001.1"/>
</dbReference>
<evidence type="ECO:0000313" key="3">
    <source>
        <dbReference type="Proteomes" id="UP000586951"/>
    </source>
</evidence>
<evidence type="ECO:0000259" key="1">
    <source>
        <dbReference type="Pfam" id="PF08239"/>
    </source>
</evidence>
<gene>
    <name evidence="2" type="ORF">HB907_01925</name>
</gene>
<dbReference type="AlphaFoldDB" id="A0A841ZUD0"/>
<dbReference type="InterPro" id="IPR003646">
    <property type="entry name" value="SH3-like_bac-type"/>
</dbReference>
<feature type="domain" description="SH3b" evidence="1">
    <location>
        <begin position="89"/>
        <end position="146"/>
    </location>
</feature>
<sequence>MGLLVITAPVAMTTQAAVLKEVVTQKQNIYSKPNAKGVIVGYVYRGSVVKYDSVSKRTIYRNVDGYLNTGYYLAPASAGTWRAAVVTASALNLRAQPNTTSKVITTLGGNEVIRVNISGMKNGWYPVAYNRGGNWYWQGWVNAKYVVRVDGFSYNSLAQFTTL</sequence>
<dbReference type="Pfam" id="PF08239">
    <property type="entry name" value="SH3_3"/>
    <property type="match status" value="1"/>
</dbReference>
<dbReference type="EMBL" id="JAARRU010000001">
    <property type="protein sequence ID" value="MBC1564144.1"/>
    <property type="molecule type" value="Genomic_DNA"/>
</dbReference>
<dbReference type="Gene3D" id="2.30.30.40">
    <property type="entry name" value="SH3 Domains"/>
    <property type="match status" value="1"/>
</dbReference>
<name>A0A841ZUD0_9LIST</name>
<proteinExistence type="predicted"/>
<dbReference type="Proteomes" id="UP000586951">
    <property type="component" value="Unassembled WGS sequence"/>
</dbReference>